<sequence>MHKSISPHGLLRRPLLCVFLLLIGCARWMAGAQADTRASDEPRVAVLAYHRFSETAADDFMTVRVATFEAQLSFLRAHGYRIVALRDIVNWLTEPEATLPAKAVALTIDDGHQSVYDVLMPIAVREHLPCTLFIYPSAISNASYALTWTQLTQLRQTGLFGIQSHTYWHPNFNVERARRTPSDFRSFAAKQLVESRERIEAKLGLQVDLLAWPFGIVDTELISMASSAGYRAAFTISGRLIDRHSPLLSVPRLLITDADTPAVLSRRLGESKAQAAQARVEGRRP</sequence>
<dbReference type="EMBL" id="PNYB01000005">
    <property type="protein sequence ID" value="PMS26269.1"/>
    <property type="molecule type" value="Genomic_DNA"/>
</dbReference>
<dbReference type="GO" id="GO:0016810">
    <property type="term" value="F:hydrolase activity, acting on carbon-nitrogen (but not peptide) bonds"/>
    <property type="evidence" value="ECO:0007669"/>
    <property type="project" value="InterPro"/>
</dbReference>
<keyword evidence="4" id="KW-1185">Reference proteome</keyword>
<dbReference type="InterPro" id="IPR051398">
    <property type="entry name" value="Polysacch_Deacetylase"/>
</dbReference>
<dbReference type="SUPFAM" id="SSF88713">
    <property type="entry name" value="Glycoside hydrolase/deacetylase"/>
    <property type="match status" value="1"/>
</dbReference>
<evidence type="ECO:0000256" key="1">
    <source>
        <dbReference type="ARBA" id="ARBA00022729"/>
    </source>
</evidence>
<evidence type="ECO:0000313" key="4">
    <source>
        <dbReference type="Proteomes" id="UP000235347"/>
    </source>
</evidence>
<dbReference type="Gene3D" id="3.20.20.370">
    <property type="entry name" value="Glycoside hydrolase/deacetylase"/>
    <property type="match status" value="1"/>
</dbReference>
<reference evidence="3 4" key="1">
    <citation type="submission" date="2018-01" db="EMBL/GenBank/DDBJ databases">
        <title>Whole genome analyses suggest that Burkholderia sensu lato contains two further novel genera in the rhizoxinica-symbiotica group Mycetohabitans gen. nov., and Trinickia gen. nov.: implications for the evolution of diazotrophy and nodulation in the Burkholderiaceae.</title>
        <authorList>
            <person name="Estrada-de los Santos P."/>
            <person name="Palmer M."/>
            <person name="Chavez-Ramirez B."/>
            <person name="Beukes C."/>
            <person name="Steenkamp E.T."/>
            <person name="Hirsch A.M."/>
            <person name="Manyaka P."/>
            <person name="Maluk M."/>
            <person name="Lafos M."/>
            <person name="Crook M."/>
            <person name="Gross E."/>
            <person name="Simon M.F."/>
            <person name="Bueno dos Reis Junior F."/>
            <person name="Poole P.S."/>
            <person name="Venter S.N."/>
            <person name="James E.K."/>
        </authorList>
    </citation>
    <scope>NUCLEOTIDE SEQUENCE [LARGE SCALE GENOMIC DNA]</scope>
    <source>
        <strain evidence="3 4">GP25-8</strain>
    </source>
</reference>
<keyword evidence="1" id="KW-0732">Signal</keyword>
<accession>A0A2N7WA58</accession>
<dbReference type="PANTHER" id="PTHR34216">
    <property type="match status" value="1"/>
</dbReference>
<feature type="domain" description="NodB homology" evidence="2">
    <location>
        <begin position="102"/>
        <end position="285"/>
    </location>
</feature>
<organism evidence="3 4">
    <name type="scientific">Trinickia soli</name>
    <dbReference type="NCBI Taxonomy" id="380675"/>
    <lineage>
        <taxon>Bacteria</taxon>
        <taxon>Pseudomonadati</taxon>
        <taxon>Pseudomonadota</taxon>
        <taxon>Betaproteobacteria</taxon>
        <taxon>Burkholderiales</taxon>
        <taxon>Burkholderiaceae</taxon>
        <taxon>Trinickia</taxon>
    </lineage>
</organism>
<dbReference type="Pfam" id="PF01522">
    <property type="entry name" value="Polysacc_deac_1"/>
    <property type="match status" value="1"/>
</dbReference>
<dbReference type="PROSITE" id="PS51257">
    <property type="entry name" value="PROKAR_LIPOPROTEIN"/>
    <property type="match status" value="1"/>
</dbReference>
<dbReference type="CDD" id="cd10918">
    <property type="entry name" value="CE4_NodB_like_5s_6s"/>
    <property type="match status" value="1"/>
</dbReference>
<dbReference type="RefSeq" id="WP_102609363.1">
    <property type="nucleotide sequence ID" value="NZ_CADIKD010000008.1"/>
</dbReference>
<dbReference type="AlphaFoldDB" id="A0A2N7WA58"/>
<dbReference type="GO" id="GO:0005975">
    <property type="term" value="P:carbohydrate metabolic process"/>
    <property type="evidence" value="ECO:0007669"/>
    <property type="project" value="InterPro"/>
</dbReference>
<evidence type="ECO:0000313" key="3">
    <source>
        <dbReference type="EMBL" id="PMS26269.1"/>
    </source>
</evidence>
<dbReference type="PANTHER" id="PTHR34216:SF7">
    <property type="entry name" value="POLY-BETA-1,6-N-ACETYL-D-GLUCOSAMINE N-DEACETYLASE"/>
    <property type="match status" value="1"/>
</dbReference>
<gene>
    <name evidence="3" type="ORF">C0Z19_07990</name>
</gene>
<dbReference type="PROSITE" id="PS51677">
    <property type="entry name" value="NODB"/>
    <property type="match status" value="1"/>
</dbReference>
<protein>
    <submittedName>
        <fullName evidence="3">Polysaccharide deacetylase</fullName>
    </submittedName>
</protein>
<proteinExistence type="predicted"/>
<name>A0A2N7WA58_9BURK</name>
<dbReference type="InterPro" id="IPR002509">
    <property type="entry name" value="NODB_dom"/>
</dbReference>
<evidence type="ECO:0000259" key="2">
    <source>
        <dbReference type="PROSITE" id="PS51677"/>
    </source>
</evidence>
<dbReference type="Proteomes" id="UP000235347">
    <property type="component" value="Unassembled WGS sequence"/>
</dbReference>
<dbReference type="InterPro" id="IPR011330">
    <property type="entry name" value="Glyco_hydro/deAcase_b/a-brl"/>
</dbReference>
<comment type="caution">
    <text evidence="3">The sequence shown here is derived from an EMBL/GenBank/DDBJ whole genome shotgun (WGS) entry which is preliminary data.</text>
</comment>